<dbReference type="Proteomes" id="UP000256269">
    <property type="component" value="Unassembled WGS sequence"/>
</dbReference>
<keyword evidence="2" id="KW-1185">Reference proteome</keyword>
<evidence type="ECO:0000313" key="1">
    <source>
        <dbReference type="EMBL" id="REH29597.1"/>
    </source>
</evidence>
<evidence type="ECO:0000313" key="2">
    <source>
        <dbReference type="Proteomes" id="UP000256269"/>
    </source>
</evidence>
<dbReference type="InterPro" id="IPR047738">
    <property type="entry name" value="SAV_2336-like_N"/>
</dbReference>
<accession>A0A3E0GV31</accession>
<comment type="caution">
    <text evidence="1">The sequence shown here is derived from an EMBL/GenBank/DDBJ whole genome shotgun (WGS) entry which is preliminary data.</text>
</comment>
<proteinExistence type="predicted"/>
<organism evidence="1 2">
    <name type="scientific">Kutzneria buriramensis</name>
    <dbReference type="NCBI Taxonomy" id="1045776"/>
    <lineage>
        <taxon>Bacteria</taxon>
        <taxon>Bacillati</taxon>
        <taxon>Actinomycetota</taxon>
        <taxon>Actinomycetes</taxon>
        <taxon>Pseudonocardiales</taxon>
        <taxon>Pseudonocardiaceae</taxon>
        <taxon>Kutzneria</taxon>
    </lineage>
</organism>
<reference evidence="1 2" key="1">
    <citation type="submission" date="2018-08" db="EMBL/GenBank/DDBJ databases">
        <title>Genomic Encyclopedia of Archaeal and Bacterial Type Strains, Phase II (KMG-II): from individual species to whole genera.</title>
        <authorList>
            <person name="Goeker M."/>
        </authorList>
    </citation>
    <scope>NUCLEOTIDE SEQUENCE [LARGE SCALE GENOMIC DNA]</scope>
    <source>
        <strain evidence="1 2">DSM 45791</strain>
    </source>
</reference>
<dbReference type="AlphaFoldDB" id="A0A3E0GV31"/>
<dbReference type="OrthoDB" id="580767at2"/>
<dbReference type="EMBL" id="QUNO01000024">
    <property type="protein sequence ID" value="REH29597.1"/>
    <property type="molecule type" value="Genomic_DNA"/>
</dbReference>
<name>A0A3E0GV31_9PSEU</name>
<dbReference type="NCBIfam" id="NF041121">
    <property type="entry name" value="SAV_2336_NTERM"/>
    <property type="match status" value="1"/>
</dbReference>
<sequence>MTDYELTEGWLTTRSPRARDRATAWGRPARREAVQRIGNRLWPSVPALDQVDELAEALVPPAAHGPDQSGGHVRVRDWIDDPLWSDERAHEQLWELDLVVDAGLTMPIWDDTVADVVAALRRTRAFHSVDVHDLDTGRRDLRVGRPLDRRVAPAEPAVGGPSSRMVLVLTDGLGVAWSAGTALHRLRAWGHDAAVAIVHLLPAPLWGISGITAQRARLRSRSPGGPSAAIDCSLSGDGGLPVPVLELSSRWLRTWTRLLTRSPAWTDLQVATPSPKWTFEAGGADLTAGQRVIDFRTSASGQAFTLATLLAAAPLNLPVIRMVQGKWLPLSLPHHLAEILAAGLLRPVVDPAGVFAPDRITYEFLPGVRRELLGLSRRRTTGEVARTAADCLGHYLECVRDFGEVLRAPATAEGTALTPENQPYNEVFHAVLEALSGPYLGHARRLARGLGEHTGS</sequence>
<gene>
    <name evidence="1" type="ORF">BCF44_12424</name>
</gene>
<protein>
    <submittedName>
        <fullName evidence="1">Uncharacterized protein</fullName>
    </submittedName>
</protein>
<dbReference type="RefSeq" id="WP_116181149.1">
    <property type="nucleotide sequence ID" value="NZ_CP144375.1"/>
</dbReference>